<reference evidence="1 2" key="1">
    <citation type="journal article" name="Sci. Rep.">
        <title>Genome-scale phylogenetic analyses confirm Olpidium as the closest living zoosporic fungus to the non-flagellated, terrestrial fungi.</title>
        <authorList>
            <person name="Chang Y."/>
            <person name="Rochon D."/>
            <person name="Sekimoto S."/>
            <person name="Wang Y."/>
            <person name="Chovatia M."/>
            <person name="Sandor L."/>
            <person name="Salamov A."/>
            <person name="Grigoriev I.V."/>
            <person name="Stajich J.E."/>
            <person name="Spatafora J.W."/>
        </authorList>
    </citation>
    <scope>NUCLEOTIDE SEQUENCE [LARGE SCALE GENOMIC DNA]</scope>
    <source>
        <strain evidence="1">S191</strain>
    </source>
</reference>
<evidence type="ECO:0000313" key="1">
    <source>
        <dbReference type="EMBL" id="KAG5462121.1"/>
    </source>
</evidence>
<dbReference type="AlphaFoldDB" id="A0A8H7ZZC6"/>
<gene>
    <name evidence="1" type="ORF">BJ554DRAFT_5584</name>
</gene>
<accession>A0A8H7ZZC6</accession>
<sequence>RDITADAAQCDDSGGGGVAIVAAAVFHTKARGCVPPGPSESREQGREIFAPSDYGAGVVCLSVVSVYAAALFANGASQAAETPERKNSPGDLSPPAAVHVLSLTVSGSHYTTPRHIAVAARRLAKDVAAAAAAAALRSRQSLVMGQAEYQRLTHRYDREGMARPGTRVPIFRAGPLSVPWPSPAGDITFFEEPFGRPASPASGPSFCRRGTKCRAFEYSQ</sequence>
<feature type="non-terminal residue" evidence="1">
    <location>
        <position position="1"/>
    </location>
</feature>
<dbReference type="EMBL" id="JAEFCI010002599">
    <property type="protein sequence ID" value="KAG5462121.1"/>
    <property type="molecule type" value="Genomic_DNA"/>
</dbReference>
<name>A0A8H7ZZC6_9FUNG</name>
<organism evidence="1 2">
    <name type="scientific">Olpidium bornovanus</name>
    <dbReference type="NCBI Taxonomy" id="278681"/>
    <lineage>
        <taxon>Eukaryota</taxon>
        <taxon>Fungi</taxon>
        <taxon>Fungi incertae sedis</taxon>
        <taxon>Olpidiomycota</taxon>
        <taxon>Olpidiomycotina</taxon>
        <taxon>Olpidiomycetes</taxon>
        <taxon>Olpidiales</taxon>
        <taxon>Olpidiaceae</taxon>
        <taxon>Olpidium</taxon>
    </lineage>
</organism>
<protein>
    <submittedName>
        <fullName evidence="1">Uncharacterized protein</fullName>
    </submittedName>
</protein>
<proteinExistence type="predicted"/>
<evidence type="ECO:0000313" key="2">
    <source>
        <dbReference type="Proteomes" id="UP000673691"/>
    </source>
</evidence>
<dbReference type="Proteomes" id="UP000673691">
    <property type="component" value="Unassembled WGS sequence"/>
</dbReference>
<keyword evidence="2" id="KW-1185">Reference proteome</keyword>
<comment type="caution">
    <text evidence="1">The sequence shown here is derived from an EMBL/GenBank/DDBJ whole genome shotgun (WGS) entry which is preliminary data.</text>
</comment>